<keyword evidence="1" id="KW-0808">Transferase</keyword>
<dbReference type="GO" id="GO:0016746">
    <property type="term" value="F:acyltransferase activity"/>
    <property type="evidence" value="ECO:0007669"/>
    <property type="project" value="UniProtKB-KW"/>
</dbReference>
<sequence length="227" mass="23920">MSIYGAAKTVIAPVTRTLWPPKVSGLRHIPAHGPVILASNHLSNLDPLFIGVVVPRPVLFLAKRELFAEGNLAQRTFARALRAIGQLATDRGTGAREAMDTSLGLLADGRVLGVFPEGSRSPDGRLYRGQTGLAWLALSSGAPVVPMAVSGTSRILPHGRLVPSFGHVGVRIGPPVDLSPWHGEAARARSRRAATDAIMDAIHALSGQPQADRFASSVKAELTARTG</sequence>
<gene>
    <name evidence="4" type="ORF">ACFQRF_12650</name>
</gene>
<evidence type="ECO:0000256" key="2">
    <source>
        <dbReference type="ARBA" id="ARBA00023315"/>
    </source>
</evidence>
<keyword evidence="2 4" id="KW-0012">Acyltransferase</keyword>
<protein>
    <submittedName>
        <fullName evidence="4">Lysophospholipid acyltransferase family protein</fullName>
    </submittedName>
</protein>
<organism evidence="4 5">
    <name type="scientific">Marinactinospora rubrisoli</name>
    <dbReference type="NCBI Taxonomy" id="2715399"/>
    <lineage>
        <taxon>Bacteria</taxon>
        <taxon>Bacillati</taxon>
        <taxon>Actinomycetota</taxon>
        <taxon>Actinomycetes</taxon>
        <taxon>Streptosporangiales</taxon>
        <taxon>Nocardiopsidaceae</taxon>
        <taxon>Marinactinospora</taxon>
    </lineage>
</organism>
<accession>A0ABW2KF82</accession>
<dbReference type="RefSeq" id="WP_379871242.1">
    <property type="nucleotide sequence ID" value="NZ_JBHTBH010000005.1"/>
</dbReference>
<dbReference type="CDD" id="cd07989">
    <property type="entry name" value="LPLAT_AGPAT-like"/>
    <property type="match status" value="1"/>
</dbReference>
<dbReference type="Proteomes" id="UP001596540">
    <property type="component" value="Unassembled WGS sequence"/>
</dbReference>
<evidence type="ECO:0000256" key="1">
    <source>
        <dbReference type="ARBA" id="ARBA00022679"/>
    </source>
</evidence>
<dbReference type="EMBL" id="JBHTBH010000005">
    <property type="protein sequence ID" value="MFC7328593.1"/>
    <property type="molecule type" value="Genomic_DNA"/>
</dbReference>
<reference evidence="5" key="1">
    <citation type="journal article" date="2019" name="Int. J. Syst. Evol. Microbiol.">
        <title>The Global Catalogue of Microorganisms (GCM) 10K type strain sequencing project: providing services to taxonomists for standard genome sequencing and annotation.</title>
        <authorList>
            <consortium name="The Broad Institute Genomics Platform"/>
            <consortium name="The Broad Institute Genome Sequencing Center for Infectious Disease"/>
            <person name="Wu L."/>
            <person name="Ma J."/>
        </authorList>
    </citation>
    <scope>NUCLEOTIDE SEQUENCE [LARGE SCALE GENOMIC DNA]</scope>
    <source>
        <strain evidence="5">CGMCC 4.7382</strain>
    </source>
</reference>
<dbReference type="SUPFAM" id="SSF69593">
    <property type="entry name" value="Glycerol-3-phosphate (1)-acyltransferase"/>
    <property type="match status" value="1"/>
</dbReference>
<dbReference type="PANTHER" id="PTHR10434:SF11">
    <property type="entry name" value="1-ACYL-SN-GLYCEROL-3-PHOSPHATE ACYLTRANSFERASE"/>
    <property type="match status" value="1"/>
</dbReference>
<dbReference type="Pfam" id="PF01553">
    <property type="entry name" value="Acyltransferase"/>
    <property type="match status" value="1"/>
</dbReference>
<name>A0ABW2KF82_9ACTN</name>
<dbReference type="InterPro" id="IPR002123">
    <property type="entry name" value="Plipid/glycerol_acylTrfase"/>
</dbReference>
<dbReference type="SMART" id="SM00563">
    <property type="entry name" value="PlsC"/>
    <property type="match status" value="1"/>
</dbReference>
<dbReference type="PANTHER" id="PTHR10434">
    <property type="entry name" value="1-ACYL-SN-GLYCEROL-3-PHOSPHATE ACYLTRANSFERASE"/>
    <property type="match status" value="1"/>
</dbReference>
<comment type="caution">
    <text evidence="4">The sequence shown here is derived from an EMBL/GenBank/DDBJ whole genome shotgun (WGS) entry which is preliminary data.</text>
</comment>
<feature type="domain" description="Phospholipid/glycerol acyltransferase" evidence="3">
    <location>
        <begin position="35"/>
        <end position="152"/>
    </location>
</feature>
<keyword evidence="5" id="KW-1185">Reference proteome</keyword>
<proteinExistence type="predicted"/>
<evidence type="ECO:0000259" key="3">
    <source>
        <dbReference type="SMART" id="SM00563"/>
    </source>
</evidence>
<evidence type="ECO:0000313" key="4">
    <source>
        <dbReference type="EMBL" id="MFC7328593.1"/>
    </source>
</evidence>
<evidence type="ECO:0000313" key="5">
    <source>
        <dbReference type="Proteomes" id="UP001596540"/>
    </source>
</evidence>